<reference evidence="7" key="1">
    <citation type="submission" date="2015-04" db="EMBL/GenBank/DDBJ databases">
        <title>The genome sequence of the plant pathogenic Rhizarian Plasmodiophora brassicae reveals insights in its biotrophic life cycle and the origin of chitin synthesis.</title>
        <authorList>
            <person name="Schwelm A."/>
            <person name="Fogelqvist J."/>
            <person name="Knaust A."/>
            <person name="Julke S."/>
            <person name="Lilja T."/>
            <person name="Dhandapani V."/>
            <person name="Bonilla-Rosso G."/>
            <person name="Karlsson M."/>
            <person name="Shevchenko A."/>
            <person name="Choi S.R."/>
            <person name="Kim H.G."/>
            <person name="Park J.Y."/>
            <person name="Lim Y.P."/>
            <person name="Ludwig-Muller J."/>
            <person name="Dixelius C."/>
        </authorList>
    </citation>
    <scope>NUCLEOTIDE SEQUENCE</scope>
    <source>
        <tissue evidence="7">Potato root galls</tissue>
    </source>
</reference>
<feature type="transmembrane region" description="Helical" evidence="5">
    <location>
        <begin position="266"/>
        <end position="284"/>
    </location>
</feature>
<evidence type="ECO:0000259" key="6">
    <source>
        <dbReference type="Pfam" id="PF00892"/>
    </source>
</evidence>
<protein>
    <recommendedName>
        <fullName evidence="6">EamA domain-containing protein</fullName>
    </recommendedName>
</protein>
<feature type="transmembrane region" description="Helical" evidence="5">
    <location>
        <begin position="143"/>
        <end position="160"/>
    </location>
</feature>
<dbReference type="SUPFAM" id="SSF103481">
    <property type="entry name" value="Multidrug resistance efflux transporter EmrE"/>
    <property type="match status" value="2"/>
</dbReference>
<comment type="subcellular location">
    <subcellularLocation>
        <location evidence="1">Membrane</location>
        <topology evidence="1">Multi-pass membrane protein</topology>
    </subcellularLocation>
</comment>
<evidence type="ECO:0000313" key="7">
    <source>
        <dbReference type="EMBL" id="CRZ01205.1"/>
    </source>
</evidence>
<sequence>MNDAVEVAMERRPSSANDLLQKAPASVTKPARHSHRDHIIGLILLFGVSCSFVLSSLLTQVLSLPFFCSYINNSFSVIYVGFYFIQEGIKQLRHKENKFFTPKRRLIIKDTAKLALAAMPLLYSMSITFNWSLNHTHLTNNSIISSSSSFFAMLSSWLLLRSPLRVINMLGAIFSVVGIGLVSWTSCGTEMPLSIYGDLAALLSAILSGTYASLLTKYIPDGSHVDMTLFFGLIGTFGAALLWPFILLLQHLDVERIITALTAKEIWFLLANAGLTILANLVWAKAVLLTTPFLATIGLGMTTPLTMFTEYIFLSKTFELPYCIGVVLVVIGYIVTNLQHHRECTDEQGVACSATKINPTDTPI</sequence>
<evidence type="ECO:0000256" key="5">
    <source>
        <dbReference type="SAM" id="Phobius"/>
    </source>
</evidence>
<keyword evidence="4 5" id="KW-0472">Membrane</keyword>
<evidence type="ECO:0000256" key="1">
    <source>
        <dbReference type="ARBA" id="ARBA00004141"/>
    </source>
</evidence>
<organism evidence="7">
    <name type="scientific">Spongospora subterranea</name>
    <dbReference type="NCBI Taxonomy" id="70186"/>
    <lineage>
        <taxon>Eukaryota</taxon>
        <taxon>Sar</taxon>
        <taxon>Rhizaria</taxon>
        <taxon>Endomyxa</taxon>
        <taxon>Phytomyxea</taxon>
        <taxon>Plasmodiophorida</taxon>
        <taxon>Plasmodiophoridae</taxon>
        <taxon>Spongospora</taxon>
    </lineage>
</organism>
<evidence type="ECO:0000256" key="3">
    <source>
        <dbReference type="ARBA" id="ARBA00022989"/>
    </source>
</evidence>
<dbReference type="EMBL" id="HACM01000763">
    <property type="protein sequence ID" value="CRZ01205.1"/>
    <property type="molecule type" value="Transcribed_RNA"/>
</dbReference>
<dbReference type="InterPro" id="IPR037185">
    <property type="entry name" value="EmrE-like"/>
</dbReference>
<feature type="transmembrane region" description="Helical" evidence="5">
    <location>
        <begin position="64"/>
        <end position="85"/>
    </location>
</feature>
<dbReference type="Pfam" id="PF00892">
    <property type="entry name" value="EamA"/>
    <property type="match status" value="1"/>
</dbReference>
<name>A0A0H5QGU8_9EUKA</name>
<dbReference type="PANTHER" id="PTHR23051">
    <property type="entry name" value="SOLUTE CARRIER FAMILY 35, MEMBER F5"/>
    <property type="match status" value="1"/>
</dbReference>
<feature type="domain" description="EamA" evidence="6">
    <location>
        <begin position="41"/>
        <end position="183"/>
    </location>
</feature>
<feature type="transmembrane region" description="Helical" evidence="5">
    <location>
        <begin position="196"/>
        <end position="215"/>
    </location>
</feature>
<dbReference type="GO" id="GO:0016020">
    <property type="term" value="C:membrane"/>
    <property type="evidence" value="ECO:0007669"/>
    <property type="project" value="UniProtKB-SubCell"/>
</dbReference>
<dbReference type="AlphaFoldDB" id="A0A0H5QGU8"/>
<feature type="transmembrane region" description="Helical" evidence="5">
    <location>
        <begin position="39"/>
        <end position="58"/>
    </location>
</feature>
<feature type="transmembrane region" description="Helical" evidence="5">
    <location>
        <begin position="227"/>
        <end position="246"/>
    </location>
</feature>
<accession>A0A0H5QGU8</accession>
<dbReference type="PANTHER" id="PTHR23051:SF0">
    <property type="entry name" value="SOLUTE CARRIER FAMILY 35 MEMBER F5"/>
    <property type="match status" value="1"/>
</dbReference>
<feature type="transmembrane region" description="Helical" evidence="5">
    <location>
        <begin position="293"/>
        <end position="313"/>
    </location>
</feature>
<feature type="transmembrane region" description="Helical" evidence="5">
    <location>
        <begin position="167"/>
        <end position="184"/>
    </location>
</feature>
<keyword evidence="3 5" id="KW-1133">Transmembrane helix</keyword>
<dbReference type="InterPro" id="IPR000620">
    <property type="entry name" value="EamA_dom"/>
</dbReference>
<proteinExistence type="predicted"/>
<evidence type="ECO:0000256" key="4">
    <source>
        <dbReference type="ARBA" id="ARBA00023136"/>
    </source>
</evidence>
<feature type="transmembrane region" description="Helical" evidence="5">
    <location>
        <begin position="319"/>
        <end position="336"/>
    </location>
</feature>
<evidence type="ECO:0000256" key="2">
    <source>
        <dbReference type="ARBA" id="ARBA00022692"/>
    </source>
</evidence>
<keyword evidence="2 5" id="KW-0812">Transmembrane</keyword>